<evidence type="ECO:0000256" key="2">
    <source>
        <dbReference type="SAM" id="MobiDB-lite"/>
    </source>
</evidence>
<feature type="region of interest" description="Disordered" evidence="2">
    <location>
        <begin position="282"/>
        <end position="324"/>
    </location>
</feature>
<protein>
    <recommendedName>
        <fullName evidence="3">F-box domain-containing protein</fullName>
    </recommendedName>
</protein>
<feature type="domain" description="F-box" evidence="3">
    <location>
        <begin position="61"/>
        <end position="108"/>
    </location>
</feature>
<dbReference type="EMBL" id="JAINDJ010000002">
    <property type="protein sequence ID" value="KAG9458704.1"/>
    <property type="molecule type" value="Genomic_DNA"/>
</dbReference>
<evidence type="ECO:0000313" key="5">
    <source>
        <dbReference type="Proteomes" id="UP000825729"/>
    </source>
</evidence>
<accession>A0AAV7FDM4</accession>
<feature type="coiled-coil region" evidence="1">
    <location>
        <begin position="166"/>
        <end position="193"/>
    </location>
</feature>
<feature type="compositionally biased region" description="Basic residues" evidence="2">
    <location>
        <begin position="282"/>
        <end position="292"/>
    </location>
</feature>
<feature type="compositionally biased region" description="Polar residues" evidence="2">
    <location>
        <begin position="315"/>
        <end position="324"/>
    </location>
</feature>
<dbReference type="InterPro" id="IPR036047">
    <property type="entry name" value="F-box-like_dom_sf"/>
</dbReference>
<comment type="caution">
    <text evidence="4">The sequence shown here is derived from an EMBL/GenBank/DDBJ whole genome shotgun (WGS) entry which is preliminary data.</text>
</comment>
<keyword evidence="1" id="KW-0175">Coiled coil</keyword>
<dbReference type="AlphaFoldDB" id="A0AAV7FDM4"/>
<dbReference type="InterPro" id="IPR027409">
    <property type="entry name" value="GroEL-like_apical_dom_sf"/>
</dbReference>
<gene>
    <name evidence="4" type="ORF">H6P81_003212</name>
</gene>
<dbReference type="InterPro" id="IPR001810">
    <property type="entry name" value="F-box_dom"/>
</dbReference>
<dbReference type="Gene3D" id="1.20.1280.50">
    <property type="match status" value="1"/>
</dbReference>
<evidence type="ECO:0000256" key="1">
    <source>
        <dbReference type="SAM" id="Coils"/>
    </source>
</evidence>
<reference evidence="4 5" key="1">
    <citation type="submission" date="2021-07" db="EMBL/GenBank/DDBJ databases">
        <title>The Aristolochia fimbriata genome: insights into angiosperm evolution, floral development and chemical biosynthesis.</title>
        <authorList>
            <person name="Jiao Y."/>
        </authorList>
    </citation>
    <scope>NUCLEOTIDE SEQUENCE [LARGE SCALE GENOMIC DNA]</scope>
    <source>
        <strain evidence="4">IBCAS-2021</strain>
        <tissue evidence="4">Leaf</tissue>
    </source>
</reference>
<dbReference type="Proteomes" id="UP000825729">
    <property type="component" value="Unassembled WGS sequence"/>
</dbReference>
<dbReference type="Pfam" id="PF12937">
    <property type="entry name" value="F-box-like"/>
    <property type="match status" value="1"/>
</dbReference>
<sequence>MQIIWPSRLSPNSKSAFVSVILQNRSTSERTDFTSIGANWIQPSFGFWEFFCFERPKKMSMLPDEIWSRVLEFGLEVSGFTFRDLCCLAISSRRLNRLSSENSLWSRLLAVDFPLDASSWTSDLWNRSSKAFYRTRFEKDKERKLAAHRRTVLSVESDIAIRSKNLKDLQLQLMKEEGKLKATMAELANMERIRQATTALNVWQPQVVRGWQEQIVEQSAVPVEHRIQALEMELKVCKTQIAVASKAYKGQKQKLEASKEWLASLKYHPLDEFKLERETTNTRKHKRLMKRKASMEENPFEGEEGDDRGSEKNACVSNGSCYDV</sequence>
<proteinExistence type="predicted"/>
<dbReference type="SUPFAM" id="SSF81383">
    <property type="entry name" value="F-box domain"/>
    <property type="match status" value="1"/>
</dbReference>
<evidence type="ECO:0000259" key="3">
    <source>
        <dbReference type="Pfam" id="PF12937"/>
    </source>
</evidence>
<evidence type="ECO:0000313" key="4">
    <source>
        <dbReference type="EMBL" id="KAG9458704.1"/>
    </source>
</evidence>
<name>A0AAV7FDM4_ARIFI</name>
<dbReference type="SUPFAM" id="SSF52029">
    <property type="entry name" value="GroEL apical domain-like"/>
    <property type="match status" value="1"/>
</dbReference>
<keyword evidence="5" id="KW-1185">Reference proteome</keyword>
<organism evidence="4 5">
    <name type="scientific">Aristolochia fimbriata</name>
    <name type="common">White veined hardy Dutchman's pipe vine</name>
    <dbReference type="NCBI Taxonomy" id="158543"/>
    <lineage>
        <taxon>Eukaryota</taxon>
        <taxon>Viridiplantae</taxon>
        <taxon>Streptophyta</taxon>
        <taxon>Embryophyta</taxon>
        <taxon>Tracheophyta</taxon>
        <taxon>Spermatophyta</taxon>
        <taxon>Magnoliopsida</taxon>
        <taxon>Magnoliidae</taxon>
        <taxon>Piperales</taxon>
        <taxon>Aristolochiaceae</taxon>
        <taxon>Aristolochia</taxon>
    </lineage>
</organism>